<sequence length="174" mass="18853">MHDCKIEPMGWAEIPPGKYGALSGPKVSYRQPEFAIGSVIESNLNRGIWSLIIVWTKDIATSPRIFCQKVGLAIWHGGSSASTSGRPSPTTAFQITLNTSQVGEPEAVLTLGTCSSIPGAEVYRFSDEASLLIGSIYLPLRMSISPTEINEPEFKYPFHPVSTCFLGESGCSPW</sequence>
<dbReference type="AlphaFoldDB" id="A0AAD7IUE1"/>
<protein>
    <submittedName>
        <fullName evidence="1">Uncharacterized protein</fullName>
    </submittedName>
</protein>
<dbReference type="EMBL" id="JARJLG010000081">
    <property type="protein sequence ID" value="KAJ7750660.1"/>
    <property type="molecule type" value="Genomic_DNA"/>
</dbReference>
<accession>A0AAD7IUE1</accession>
<dbReference type="Proteomes" id="UP001215280">
    <property type="component" value="Unassembled WGS sequence"/>
</dbReference>
<name>A0AAD7IUE1_9AGAR</name>
<evidence type="ECO:0000313" key="2">
    <source>
        <dbReference type="Proteomes" id="UP001215280"/>
    </source>
</evidence>
<proteinExistence type="predicted"/>
<reference evidence="1" key="1">
    <citation type="submission" date="2023-03" db="EMBL/GenBank/DDBJ databases">
        <title>Massive genome expansion in bonnet fungi (Mycena s.s.) driven by repeated elements and novel gene families across ecological guilds.</title>
        <authorList>
            <consortium name="Lawrence Berkeley National Laboratory"/>
            <person name="Harder C.B."/>
            <person name="Miyauchi S."/>
            <person name="Viragh M."/>
            <person name="Kuo A."/>
            <person name="Thoen E."/>
            <person name="Andreopoulos B."/>
            <person name="Lu D."/>
            <person name="Skrede I."/>
            <person name="Drula E."/>
            <person name="Henrissat B."/>
            <person name="Morin E."/>
            <person name="Kohler A."/>
            <person name="Barry K."/>
            <person name="LaButti K."/>
            <person name="Morin E."/>
            <person name="Salamov A."/>
            <person name="Lipzen A."/>
            <person name="Mereny Z."/>
            <person name="Hegedus B."/>
            <person name="Baldrian P."/>
            <person name="Stursova M."/>
            <person name="Weitz H."/>
            <person name="Taylor A."/>
            <person name="Grigoriev I.V."/>
            <person name="Nagy L.G."/>
            <person name="Martin F."/>
            <person name="Kauserud H."/>
        </authorList>
    </citation>
    <scope>NUCLEOTIDE SEQUENCE</scope>
    <source>
        <strain evidence="1">CBHHK188m</strain>
    </source>
</reference>
<evidence type="ECO:0000313" key="1">
    <source>
        <dbReference type="EMBL" id="KAJ7750660.1"/>
    </source>
</evidence>
<organism evidence="1 2">
    <name type="scientific">Mycena maculata</name>
    <dbReference type="NCBI Taxonomy" id="230809"/>
    <lineage>
        <taxon>Eukaryota</taxon>
        <taxon>Fungi</taxon>
        <taxon>Dikarya</taxon>
        <taxon>Basidiomycota</taxon>
        <taxon>Agaricomycotina</taxon>
        <taxon>Agaricomycetes</taxon>
        <taxon>Agaricomycetidae</taxon>
        <taxon>Agaricales</taxon>
        <taxon>Marasmiineae</taxon>
        <taxon>Mycenaceae</taxon>
        <taxon>Mycena</taxon>
    </lineage>
</organism>
<comment type="caution">
    <text evidence="1">The sequence shown here is derived from an EMBL/GenBank/DDBJ whole genome shotgun (WGS) entry which is preliminary data.</text>
</comment>
<keyword evidence="2" id="KW-1185">Reference proteome</keyword>
<gene>
    <name evidence="1" type="ORF">DFH07DRAFT_544534</name>
</gene>